<feature type="signal peptide" evidence="1">
    <location>
        <begin position="1"/>
        <end position="21"/>
    </location>
</feature>
<evidence type="ECO:0000313" key="3">
    <source>
        <dbReference type="Proteomes" id="UP000030003"/>
    </source>
</evidence>
<keyword evidence="1" id="KW-0732">Signal</keyword>
<dbReference type="RefSeq" id="WP_231553194.1">
    <property type="nucleotide sequence ID" value="NZ_AUHT01000012.1"/>
</dbReference>
<feature type="chain" id="PRO_5001973322" evidence="1">
    <location>
        <begin position="22"/>
        <end position="260"/>
    </location>
</feature>
<organism evidence="2 3">
    <name type="scientific">Lysobacter defluvii IMMIB APB-9 = DSM 18482</name>
    <dbReference type="NCBI Taxonomy" id="1385515"/>
    <lineage>
        <taxon>Bacteria</taxon>
        <taxon>Pseudomonadati</taxon>
        <taxon>Pseudomonadota</taxon>
        <taxon>Gammaproteobacteria</taxon>
        <taxon>Lysobacterales</taxon>
        <taxon>Lysobacteraceae</taxon>
        <taxon>Novilysobacter</taxon>
    </lineage>
</organism>
<keyword evidence="3" id="KW-1185">Reference proteome</keyword>
<gene>
    <name evidence="2" type="ORF">N791_01100</name>
</gene>
<sequence>MLTRSFLILAGGALATMLALACPAPAAASQPGSGLTEIPDPELELMRGRYTVGGNSVAWFGVTMISTWTDAAGRTLEGGMTLGMDFTKGGQVPVVSFTPVVSITDADAPLPVTTAGSRSIDGSGLANASGLLQSVQLAGDGNTASNLAHLRVREGTGAPDGVAAPMYGHDAVTRLGNASVLAGFDGGTARVKLQIDGQGAVEQWIRSGSVGQSIQLAADQQVAANRLQIDLVQQPLAAQAMLAQNVAQAMVTARGIGPGL</sequence>
<dbReference type="EMBL" id="AVBH01000064">
    <property type="protein sequence ID" value="KGO98615.1"/>
    <property type="molecule type" value="Genomic_DNA"/>
</dbReference>
<evidence type="ECO:0000313" key="2">
    <source>
        <dbReference type="EMBL" id="KGO98615.1"/>
    </source>
</evidence>
<protein>
    <submittedName>
        <fullName evidence="2">Uncharacterized protein</fullName>
    </submittedName>
</protein>
<dbReference type="PROSITE" id="PS51257">
    <property type="entry name" value="PROKAR_LIPOPROTEIN"/>
    <property type="match status" value="1"/>
</dbReference>
<accession>A0A0A0M6A5</accession>
<comment type="caution">
    <text evidence="2">The sequence shown here is derived from an EMBL/GenBank/DDBJ whole genome shotgun (WGS) entry which is preliminary data.</text>
</comment>
<evidence type="ECO:0000256" key="1">
    <source>
        <dbReference type="SAM" id="SignalP"/>
    </source>
</evidence>
<dbReference type="eggNOG" id="ENOG5033MNB">
    <property type="taxonomic scope" value="Bacteria"/>
</dbReference>
<proteinExistence type="predicted"/>
<dbReference type="STRING" id="1385515.GCA_000423325_02436"/>
<reference evidence="2 3" key="1">
    <citation type="submission" date="2013-08" db="EMBL/GenBank/DDBJ databases">
        <title>Genomic analysis of Lysobacter defluvii.</title>
        <authorList>
            <person name="Wang Q."/>
            <person name="Wang G."/>
        </authorList>
    </citation>
    <scope>NUCLEOTIDE SEQUENCE [LARGE SCALE GENOMIC DNA]</scope>
    <source>
        <strain evidence="2 3">IMMIB APB-9</strain>
    </source>
</reference>
<name>A0A0A0M6A5_9GAMM</name>
<dbReference type="AlphaFoldDB" id="A0A0A0M6A5"/>
<dbReference type="Proteomes" id="UP000030003">
    <property type="component" value="Unassembled WGS sequence"/>
</dbReference>